<dbReference type="GO" id="GO:0008380">
    <property type="term" value="P:RNA splicing"/>
    <property type="evidence" value="ECO:0007669"/>
    <property type="project" value="UniProtKB-KW"/>
</dbReference>
<feature type="repeat" description="WD" evidence="5">
    <location>
        <begin position="133"/>
        <end position="174"/>
    </location>
</feature>
<dbReference type="AlphaFoldDB" id="A0A3M7DZI6"/>
<proteinExistence type="predicted"/>
<evidence type="ECO:0000256" key="4">
    <source>
        <dbReference type="ARBA" id="ARBA00023187"/>
    </source>
</evidence>
<dbReference type="SUPFAM" id="SSF50978">
    <property type="entry name" value="WD40 repeat-like"/>
    <property type="match status" value="1"/>
</dbReference>
<dbReference type="GO" id="GO:0006397">
    <property type="term" value="P:mRNA processing"/>
    <property type="evidence" value="ECO:0007669"/>
    <property type="project" value="UniProtKB-KW"/>
</dbReference>
<feature type="repeat" description="WD" evidence="5">
    <location>
        <begin position="226"/>
        <end position="260"/>
    </location>
</feature>
<accession>A0A3M7DZI6</accession>
<sequence>APNEAARQFCDCCYIFTFLKYTGTLDTLYSNRTMSGEKRSAADSFGSNQLVKRQRSEAELNGGQLTRANGSSALVQGNAAAPLQAPVMQLNGHSAEITTTRFSPAGSALASGSMDRDILLWRTAGECENYGKLSGHKSAVLDLQWSRDSGVVYSASADATVASWDLERGERIRRHQGHEEVVNAIDVSRRGEEFIVSACDDGFIGLWDPRAKAAMDFLEVEGQYPVTAVALGEAGNEVFSGGIDNEIKVWDLRMHKVAYTLQGHTDTVTSVAVSPDSQSLLSFSHDGTARTWDIRPFAPENRLINTFDGAQVGLEKNLIRACWDSEGRKIAAGGGDGTVTVWEATSGKMLHKLPGHKGTVNDVRISPEGGMVVSGSTDRTMLLGELPR</sequence>
<dbReference type="InterPro" id="IPR036322">
    <property type="entry name" value="WD40_repeat_dom_sf"/>
</dbReference>
<comment type="caution">
    <text evidence="6">The sequence shown here is derived from an EMBL/GenBank/DDBJ whole genome shotgun (WGS) entry which is preliminary data.</text>
</comment>
<dbReference type="OrthoDB" id="1068471at2759"/>
<dbReference type="InterPro" id="IPR001680">
    <property type="entry name" value="WD40_rpt"/>
</dbReference>
<feature type="repeat" description="WD" evidence="5">
    <location>
        <begin position="90"/>
        <end position="121"/>
    </location>
</feature>
<feature type="repeat" description="WD" evidence="5">
    <location>
        <begin position="261"/>
        <end position="295"/>
    </location>
</feature>
<dbReference type="PROSITE" id="PS50082">
    <property type="entry name" value="WD_REPEATS_2"/>
    <property type="match status" value="7"/>
</dbReference>
<evidence type="ECO:0000256" key="1">
    <source>
        <dbReference type="ARBA" id="ARBA00022574"/>
    </source>
</evidence>
<feature type="non-terminal residue" evidence="6">
    <location>
        <position position="1"/>
    </location>
</feature>
<feature type="repeat" description="WD" evidence="5">
    <location>
        <begin position="353"/>
        <end position="388"/>
    </location>
</feature>
<dbReference type="SMART" id="SM00320">
    <property type="entry name" value="WD40"/>
    <property type="match status" value="7"/>
</dbReference>
<dbReference type="GO" id="GO:0003723">
    <property type="term" value="F:RNA binding"/>
    <property type="evidence" value="ECO:0007669"/>
    <property type="project" value="TreeGrafter"/>
</dbReference>
<dbReference type="Proteomes" id="UP000269276">
    <property type="component" value="Unassembled WGS sequence"/>
</dbReference>
<dbReference type="PROSITE" id="PS00678">
    <property type="entry name" value="WD_REPEATS_1"/>
    <property type="match status" value="3"/>
</dbReference>
<dbReference type="PANTHER" id="PTHR44006:SF1">
    <property type="entry name" value="U5 SMALL NUCLEAR RIBONUCLEOPROTEIN 40 KDA PROTEIN"/>
    <property type="match status" value="1"/>
</dbReference>
<evidence type="ECO:0000256" key="2">
    <source>
        <dbReference type="ARBA" id="ARBA00022664"/>
    </source>
</evidence>
<evidence type="ECO:0000256" key="3">
    <source>
        <dbReference type="ARBA" id="ARBA00022737"/>
    </source>
</evidence>
<name>A0A3M7DZI6_HORWE</name>
<keyword evidence="4" id="KW-0508">mRNA splicing</keyword>
<dbReference type="CDD" id="cd00200">
    <property type="entry name" value="WD40"/>
    <property type="match status" value="1"/>
</dbReference>
<organism evidence="6 7">
    <name type="scientific">Hortaea werneckii</name>
    <name type="common">Black yeast</name>
    <name type="synonym">Cladosporium werneckii</name>
    <dbReference type="NCBI Taxonomy" id="91943"/>
    <lineage>
        <taxon>Eukaryota</taxon>
        <taxon>Fungi</taxon>
        <taxon>Dikarya</taxon>
        <taxon>Ascomycota</taxon>
        <taxon>Pezizomycotina</taxon>
        <taxon>Dothideomycetes</taxon>
        <taxon>Dothideomycetidae</taxon>
        <taxon>Mycosphaerellales</taxon>
        <taxon>Teratosphaeriaceae</taxon>
        <taxon>Hortaea</taxon>
    </lineage>
</organism>
<dbReference type="InterPro" id="IPR052234">
    <property type="entry name" value="U5_snRNP_Component"/>
</dbReference>
<feature type="repeat" description="WD" evidence="5">
    <location>
        <begin position="175"/>
        <end position="208"/>
    </location>
</feature>
<dbReference type="PANTHER" id="PTHR44006">
    <property type="entry name" value="U5 SMALL NUCLEAR RIBONUCLEOPROTEIN 40 KDA PROTEIN"/>
    <property type="match status" value="1"/>
</dbReference>
<dbReference type="InterPro" id="IPR019775">
    <property type="entry name" value="WD40_repeat_CS"/>
</dbReference>
<evidence type="ECO:0000256" key="5">
    <source>
        <dbReference type="PROSITE-ProRule" id="PRU00221"/>
    </source>
</evidence>
<dbReference type="EMBL" id="QWIP01000193">
    <property type="protein sequence ID" value="RMY69732.1"/>
    <property type="molecule type" value="Genomic_DNA"/>
</dbReference>
<dbReference type="InterPro" id="IPR020472">
    <property type="entry name" value="WD40_PAC1"/>
</dbReference>
<dbReference type="GO" id="GO:0071013">
    <property type="term" value="C:catalytic step 2 spliceosome"/>
    <property type="evidence" value="ECO:0007669"/>
    <property type="project" value="TreeGrafter"/>
</dbReference>
<evidence type="ECO:0000313" key="7">
    <source>
        <dbReference type="Proteomes" id="UP000269276"/>
    </source>
</evidence>
<reference evidence="6 7" key="1">
    <citation type="journal article" date="2018" name="BMC Genomics">
        <title>Genomic evidence for intraspecific hybridization in a clonal and extremely halotolerant yeast.</title>
        <authorList>
            <person name="Gostincar C."/>
            <person name="Stajich J.E."/>
            <person name="Zupancic J."/>
            <person name="Zalar P."/>
            <person name="Gunde-Cimerman N."/>
        </authorList>
    </citation>
    <scope>NUCLEOTIDE SEQUENCE [LARGE SCALE GENOMIC DNA]</scope>
    <source>
        <strain evidence="6 7">EXF-2682</strain>
    </source>
</reference>
<keyword evidence="1 5" id="KW-0853">WD repeat</keyword>
<dbReference type="InterPro" id="IPR015943">
    <property type="entry name" value="WD40/YVTN_repeat-like_dom_sf"/>
</dbReference>
<feature type="repeat" description="WD" evidence="5">
    <location>
        <begin position="323"/>
        <end position="352"/>
    </location>
</feature>
<dbReference type="VEuPathDB" id="FungiDB:BTJ68_13481"/>
<keyword evidence="2" id="KW-0507">mRNA processing</keyword>
<evidence type="ECO:0000313" key="6">
    <source>
        <dbReference type="EMBL" id="RMY69732.1"/>
    </source>
</evidence>
<dbReference type="Pfam" id="PF00400">
    <property type="entry name" value="WD40"/>
    <property type="match status" value="7"/>
</dbReference>
<keyword evidence="3" id="KW-0677">Repeat</keyword>
<dbReference type="Gene3D" id="2.130.10.10">
    <property type="entry name" value="YVTN repeat-like/Quinoprotein amine dehydrogenase"/>
    <property type="match status" value="1"/>
</dbReference>
<gene>
    <name evidence="6" type="ORF">D0863_06264</name>
</gene>
<dbReference type="PRINTS" id="PR00320">
    <property type="entry name" value="GPROTEINBRPT"/>
</dbReference>
<protein>
    <submittedName>
        <fullName evidence="6">Uncharacterized protein</fullName>
    </submittedName>
</protein>
<dbReference type="PROSITE" id="PS50294">
    <property type="entry name" value="WD_REPEATS_REGION"/>
    <property type="match status" value="4"/>
</dbReference>